<dbReference type="Proteomes" id="UP000070960">
    <property type="component" value="Unassembled WGS sequence"/>
</dbReference>
<dbReference type="Gene3D" id="3.40.50.300">
    <property type="entry name" value="P-loop containing nucleotide triphosphate hydrolases"/>
    <property type="match status" value="2"/>
</dbReference>
<keyword evidence="3" id="KW-0547">Nucleotide-binding</keyword>
<proteinExistence type="predicted"/>
<evidence type="ECO:0000313" key="3">
    <source>
        <dbReference type="EMBL" id="CYV91039.1"/>
    </source>
</evidence>
<feature type="compositionally biased region" description="Low complexity" evidence="1">
    <location>
        <begin position="312"/>
        <end position="348"/>
    </location>
</feature>
<evidence type="ECO:0000256" key="1">
    <source>
        <dbReference type="SAM" id="MobiDB-lite"/>
    </source>
</evidence>
<gene>
    <name evidence="3" type="ORF">ERS132442_01679</name>
</gene>
<dbReference type="RefSeq" id="WP_044683829.1">
    <property type="nucleotide sequence ID" value="NZ_CECW01000080.1"/>
</dbReference>
<dbReference type="SUPFAM" id="SSF52540">
    <property type="entry name" value="P-loop containing nucleoside triphosphate hydrolases"/>
    <property type="match status" value="1"/>
</dbReference>
<organism evidence="3 4">
    <name type="scientific">Streptococcus suis</name>
    <dbReference type="NCBI Taxonomy" id="1307"/>
    <lineage>
        <taxon>Bacteria</taxon>
        <taxon>Bacillati</taxon>
        <taxon>Bacillota</taxon>
        <taxon>Bacilli</taxon>
        <taxon>Lactobacillales</taxon>
        <taxon>Streptococcaceae</taxon>
        <taxon>Streptococcus</taxon>
    </lineage>
</organism>
<evidence type="ECO:0000313" key="4">
    <source>
        <dbReference type="Proteomes" id="UP000070960"/>
    </source>
</evidence>
<dbReference type="AlphaFoldDB" id="A0A116N8V0"/>
<reference evidence="3 4" key="1">
    <citation type="submission" date="2016-02" db="EMBL/GenBank/DDBJ databases">
        <authorList>
            <consortium name="Pathogen Informatics"/>
        </authorList>
    </citation>
    <scope>NUCLEOTIDE SEQUENCE [LARGE SCALE GENOMIC DNA]</scope>
    <source>
        <strain evidence="3 4">LSS80</strain>
    </source>
</reference>
<accession>A0A116N8V0</accession>
<dbReference type="PANTHER" id="PTHR42957:SF1">
    <property type="entry name" value="HELICASE MJ1565-RELATED"/>
    <property type="match status" value="1"/>
</dbReference>
<dbReference type="GO" id="GO:0005524">
    <property type="term" value="F:ATP binding"/>
    <property type="evidence" value="ECO:0007669"/>
    <property type="project" value="UniProtKB-KW"/>
</dbReference>
<dbReference type="PANTHER" id="PTHR42957">
    <property type="entry name" value="HELICASE MJ1565-RELATED"/>
    <property type="match status" value="1"/>
</dbReference>
<dbReference type="InterPro" id="IPR008571">
    <property type="entry name" value="HerA-like"/>
</dbReference>
<dbReference type="EMBL" id="FIIE01000015">
    <property type="protein sequence ID" value="CYV91039.1"/>
    <property type="molecule type" value="Genomic_DNA"/>
</dbReference>
<keyword evidence="3" id="KW-0067">ATP-binding</keyword>
<feature type="domain" description="Helicase HerA central" evidence="2">
    <location>
        <begin position="609"/>
        <end position="833"/>
    </location>
</feature>
<dbReference type="InterPro" id="IPR027417">
    <property type="entry name" value="P-loop_NTPase"/>
</dbReference>
<evidence type="ECO:0000259" key="2">
    <source>
        <dbReference type="Pfam" id="PF01935"/>
    </source>
</evidence>
<name>A0A116N8V0_STRSU</name>
<dbReference type="InterPro" id="IPR002789">
    <property type="entry name" value="HerA_central"/>
</dbReference>
<feature type="region of interest" description="Disordered" evidence="1">
    <location>
        <begin position="303"/>
        <end position="348"/>
    </location>
</feature>
<protein>
    <submittedName>
        <fullName evidence="3">ATP-binding protein</fullName>
    </submittedName>
</protein>
<sequence>MVIKKMIKKMAAKAADGVSKLSELSPQQLEQVQAQMAAYREQMPDFTSDAAEEYFRMQLAIAGVEIYNAYLPQLKDLYLPIDNKAEFRLEDEGVLVDEGEFKSGYNIRYINITKWVTDKQENSLEKLVSVYEVLSTTPCNISLVFHRKQEETAVYLAVTNTENADSNADVDSYRKRLVSAIKGNFPGAAWTEELGRGSLPCFEDYIPYSVATASNIPTEKSEKFISQTIEKLLDGIVPENKEQEYVLVLLATPVLDVADRKLHLSQIYSNLFPYAAWQTQFQLTESDSRGSSATVGVNIGASVGSQTGHNLTQTHSQGHSESSGTSETETKTEGTGWNSGRSVNSSSSGNAGIKLGVINLGKSSSRGTSTNIGKTWNKSKSIAKGVTKTLGKTASVANAVGKTASSSLGANFGANFARTSSVTATIGKNEGISQSFVNHHVQHALKNLDKQMERLELSTALGLWDFSAYVLSEDPTIANNVAHSYLALTQGEESHLSQTVVNLWRGDVVEERDKAKAITAYLKDLRHPLFGFNPEILEFEEDFAVYPEIVTAATPLSGKELAYALNFPQKSIAGLPVLECAQFGRNISTFEEKDIQEQIPLGNIFHMNHEENTAVQLSLPSLASHTFVTGSTGTGKSNTVYQLLAQARKRGIKFLVVEPAKGEYKQVFGSDEDVAVFGTNPSVTPLLKINPFSFPEGVHVLEHLDRLVELFNVCWPMYAAMPAVLKKAIEQAYRDCGWDLISSENAYSKTIFPTFADVLRTIKEIIDSSEYDDENKGAYKGALLTRLESLTTGIYQLMFTEDEISSRELFDENVIVDLSRLGSSETKSLIMGLLVLKMQEYRMASSQGMNQPLRHVTVLEEAHNLLKRTSTEQATESSNLLGKSVEMLTNAIAEMRTYGEGFVIADQAPGLLDLAVIRNTNTKIILRLPEYSDRELVGKAANLNEDQINELAKLPKGVAAVYQNEWLEPVLCKVAKYDSVEKVFQQPTPVARIESPYHRLAILELLSASPNLDTALSFAELRELTLAVGLDSLTQVRIFNFLQSASPDTFSMHDLAHILGKLYPELVDKVRLKAEKGLEPIVLTQVLQQEIDQNLPDTISQQARRDLVQGLMTYYYLFELKDHKAMQDWLRNGGLI</sequence>
<dbReference type="Pfam" id="PF01935">
    <property type="entry name" value="DUF87"/>
    <property type="match status" value="1"/>
</dbReference>